<dbReference type="NCBIfam" id="TIGR02228">
    <property type="entry name" value="sigpep_I_arch"/>
    <property type="match status" value="1"/>
</dbReference>
<evidence type="ECO:0000256" key="4">
    <source>
        <dbReference type="ARBA" id="ARBA00023136"/>
    </source>
</evidence>
<evidence type="ECO:0000313" key="8">
    <source>
        <dbReference type="EMBL" id="KEP27121.1"/>
    </source>
</evidence>
<dbReference type="InterPro" id="IPR036286">
    <property type="entry name" value="LexA/Signal_pep-like_sf"/>
</dbReference>
<dbReference type="PRINTS" id="PR00728">
    <property type="entry name" value="SIGNALPTASE"/>
</dbReference>
<reference evidence="8 9" key="1">
    <citation type="submission" date="2012-09" db="EMBL/GenBank/DDBJ databases">
        <title>Genome Sequence of Bacillus sp. DW5-4.</title>
        <authorList>
            <person name="Lai Q."/>
            <person name="Liu Y."/>
            <person name="Shao Z."/>
        </authorList>
    </citation>
    <scope>NUCLEOTIDE SEQUENCE [LARGE SCALE GENOMIC DNA]</scope>
    <source>
        <strain evidence="8 9">DW5-4</strain>
    </source>
</reference>
<feature type="transmembrane region" description="Helical" evidence="6">
    <location>
        <begin position="12"/>
        <end position="30"/>
    </location>
</feature>
<evidence type="ECO:0000256" key="1">
    <source>
        <dbReference type="ARBA" id="ARBA00004370"/>
    </source>
</evidence>
<evidence type="ECO:0000256" key="6">
    <source>
        <dbReference type="SAM" id="Phobius"/>
    </source>
</evidence>
<sequence length="190" mass="20784">MKKWMKMSGSILYVMVFTMMIACIIVVLSSRTTGGDPQIFGYQFKQVLSGSMEPEFSTGSLIVVKQVTSPKTLKKGDIITFQTKQDKSFVTHRIVGVKGKGTNKAFETKGDHNMYQDGTLVKADQVVAQYTGTNIPYAGKLLSYAGTSAGTALLLIIPGVMLLVYSTIHFVGAAKHRRHTADLHMSEKQA</sequence>
<protein>
    <recommendedName>
        <fullName evidence="5">Signal peptidase I</fullName>
        <ecNumber evidence="5">3.4.21.89</ecNumber>
    </recommendedName>
</protein>
<evidence type="ECO:0000313" key="9">
    <source>
        <dbReference type="Proteomes" id="UP000028091"/>
    </source>
</evidence>
<gene>
    <name evidence="8" type="ORF">BA70_15675</name>
</gene>
<dbReference type="EMBL" id="JOTP01000005">
    <property type="protein sequence ID" value="KEP27121.1"/>
    <property type="molecule type" value="Genomic_DNA"/>
</dbReference>
<dbReference type="GO" id="GO:0016020">
    <property type="term" value="C:membrane"/>
    <property type="evidence" value="ECO:0007669"/>
    <property type="project" value="UniProtKB-SubCell"/>
</dbReference>
<evidence type="ECO:0000256" key="2">
    <source>
        <dbReference type="ARBA" id="ARBA00022692"/>
    </source>
</evidence>
<organism evidence="8 9">
    <name type="scientific">Bacillus zhangzhouensis</name>
    <dbReference type="NCBI Taxonomy" id="1178540"/>
    <lineage>
        <taxon>Bacteria</taxon>
        <taxon>Bacillati</taxon>
        <taxon>Bacillota</taxon>
        <taxon>Bacilli</taxon>
        <taxon>Bacillales</taxon>
        <taxon>Bacillaceae</taxon>
        <taxon>Bacillus</taxon>
    </lineage>
</organism>
<dbReference type="CDD" id="cd06462">
    <property type="entry name" value="Peptidase_S24_S26"/>
    <property type="match status" value="1"/>
</dbReference>
<dbReference type="InterPro" id="IPR001733">
    <property type="entry name" value="Peptidase_S26B"/>
</dbReference>
<dbReference type="Pfam" id="PF10502">
    <property type="entry name" value="Peptidase_S26"/>
    <property type="match status" value="1"/>
</dbReference>
<feature type="domain" description="Peptidase S26" evidence="7">
    <location>
        <begin position="37"/>
        <end position="100"/>
    </location>
</feature>
<dbReference type="Gene3D" id="2.10.109.10">
    <property type="entry name" value="Umud Fragment, subunit A"/>
    <property type="match status" value="1"/>
</dbReference>
<accession>A0A081LCZ5</accession>
<feature type="transmembrane region" description="Helical" evidence="6">
    <location>
        <begin position="149"/>
        <end position="168"/>
    </location>
</feature>
<evidence type="ECO:0000256" key="3">
    <source>
        <dbReference type="ARBA" id="ARBA00022989"/>
    </source>
</evidence>
<dbReference type="RefSeq" id="WP_034319633.1">
    <property type="nucleotide sequence ID" value="NZ_JBCMYH010000014.1"/>
</dbReference>
<dbReference type="GO" id="GO:0004252">
    <property type="term" value="F:serine-type endopeptidase activity"/>
    <property type="evidence" value="ECO:0007669"/>
    <property type="project" value="UniProtKB-UniRule"/>
</dbReference>
<dbReference type="PANTHER" id="PTHR10806:SF6">
    <property type="entry name" value="SIGNAL PEPTIDASE COMPLEX CATALYTIC SUBUNIT SEC11"/>
    <property type="match status" value="1"/>
</dbReference>
<dbReference type="SUPFAM" id="SSF51306">
    <property type="entry name" value="LexA/Signal peptidase"/>
    <property type="match status" value="1"/>
</dbReference>
<dbReference type="AlphaFoldDB" id="A0A081LCZ5"/>
<dbReference type="GO" id="GO:0006465">
    <property type="term" value="P:signal peptide processing"/>
    <property type="evidence" value="ECO:0007669"/>
    <property type="project" value="UniProtKB-UniRule"/>
</dbReference>
<dbReference type="NCBIfam" id="NF046067">
    <property type="entry name" value="SigPepSipWBacil"/>
    <property type="match status" value="1"/>
</dbReference>
<name>A0A081LCZ5_9BACI</name>
<dbReference type="PANTHER" id="PTHR10806">
    <property type="entry name" value="SIGNAL PEPTIDASE COMPLEX CATALYTIC SUBUNIT SEC11"/>
    <property type="match status" value="1"/>
</dbReference>
<keyword evidence="2 6" id="KW-0812">Transmembrane</keyword>
<evidence type="ECO:0000259" key="7">
    <source>
        <dbReference type="Pfam" id="PF10502"/>
    </source>
</evidence>
<evidence type="ECO:0000256" key="5">
    <source>
        <dbReference type="NCBIfam" id="TIGR02228"/>
    </source>
</evidence>
<dbReference type="EC" id="3.4.21.89" evidence="5"/>
<comment type="caution">
    <text evidence="8">The sequence shown here is derived from an EMBL/GenBank/DDBJ whole genome shotgun (WGS) entry which is preliminary data.</text>
</comment>
<dbReference type="Proteomes" id="UP000028091">
    <property type="component" value="Unassembled WGS sequence"/>
</dbReference>
<dbReference type="PROSITE" id="PS51257">
    <property type="entry name" value="PROKAR_LIPOPROTEIN"/>
    <property type="match status" value="1"/>
</dbReference>
<dbReference type="InterPro" id="IPR019533">
    <property type="entry name" value="Peptidase_S26"/>
</dbReference>
<dbReference type="OrthoDB" id="2243765at2"/>
<comment type="subcellular location">
    <subcellularLocation>
        <location evidence="1">Membrane</location>
    </subcellularLocation>
</comment>
<proteinExistence type="predicted"/>
<keyword evidence="3 6" id="KW-1133">Transmembrane helix</keyword>
<dbReference type="GO" id="GO:0009003">
    <property type="term" value="F:signal peptidase activity"/>
    <property type="evidence" value="ECO:0007669"/>
    <property type="project" value="UniProtKB-EC"/>
</dbReference>
<keyword evidence="9" id="KW-1185">Reference proteome</keyword>
<dbReference type="eggNOG" id="COG0681">
    <property type="taxonomic scope" value="Bacteria"/>
</dbReference>
<keyword evidence="4 6" id="KW-0472">Membrane</keyword>